<evidence type="ECO:0000313" key="5">
    <source>
        <dbReference type="Proteomes" id="UP000244924"/>
    </source>
</evidence>
<dbReference type="Proteomes" id="UP000244924">
    <property type="component" value="Unassembled WGS sequence"/>
</dbReference>
<dbReference type="EC" id="1.1.1.292" evidence="4"/>
<gene>
    <name evidence="4" type="primary">afr_4</name>
    <name evidence="4" type="ORF">DEA8626_01561</name>
</gene>
<evidence type="ECO:0000256" key="1">
    <source>
        <dbReference type="ARBA" id="ARBA00023002"/>
    </source>
</evidence>
<dbReference type="InterPro" id="IPR036291">
    <property type="entry name" value="NAD(P)-bd_dom_sf"/>
</dbReference>
<evidence type="ECO:0000313" key="4">
    <source>
        <dbReference type="EMBL" id="SPH18031.1"/>
    </source>
</evidence>
<feature type="domain" description="Gfo/Idh/MocA-like oxidoreductase N-terminal" evidence="2">
    <location>
        <begin position="1"/>
        <end position="116"/>
    </location>
</feature>
<dbReference type="Pfam" id="PF22725">
    <property type="entry name" value="GFO_IDH_MocA_C3"/>
    <property type="match status" value="1"/>
</dbReference>
<evidence type="ECO:0000259" key="3">
    <source>
        <dbReference type="Pfam" id="PF22725"/>
    </source>
</evidence>
<dbReference type="InterPro" id="IPR050463">
    <property type="entry name" value="Gfo/Idh/MocA_oxidrdct_glycsds"/>
</dbReference>
<dbReference type="SUPFAM" id="SSF55347">
    <property type="entry name" value="Glyceraldehyde-3-phosphate dehydrogenase-like, C-terminal domain"/>
    <property type="match status" value="1"/>
</dbReference>
<proteinExistence type="predicted"/>
<sequence length="350" mass="38065">MRIGVIGAAGKIGQMRVATVLSESRAELVAVMDMTIEKAKAHAHGVPAFTDLDAFLDVPMDAVVISTPAHVREPLCLAAFEHGLHVLSEKPLHNTVEGSRRILAAAKTAKRHLGAGFNMRYYPAFAYVKDVMESGEIGDIDHVRIYGGHAGLSNFAHDWEYKSELSGGGAMWDVGIHMTDMGRHLMGEITRVYGVSSNKVWGVEGSEDNAMAVFTAPSGLSAIYQASWNDWNGYKSMVEAYGTKGMVRGAYAPMRNDLIVMDRPGGAQRRTTKRYLDIAVREKLQSWKTTAVKSFADELSEFIDLVEGKTELRIADGHAGLRAIEVAAAVAESTRSGQAVELENLGPMRV</sequence>
<protein>
    <submittedName>
        <fullName evidence="4">1,5-anhydro-D-fructose reductase</fullName>
        <ecNumber evidence="4">1.1.1.292</ecNumber>
    </submittedName>
</protein>
<dbReference type="AlphaFoldDB" id="A0A2R8B5V7"/>
<name>A0A2R8B5V7_9RHOB</name>
<reference evidence="4 5" key="1">
    <citation type="submission" date="2018-03" db="EMBL/GenBank/DDBJ databases">
        <authorList>
            <person name="Keele B.F."/>
        </authorList>
    </citation>
    <scope>NUCLEOTIDE SEQUENCE [LARGE SCALE GENOMIC DNA]</scope>
    <source>
        <strain evidence="4 5">CECT 8626</strain>
    </source>
</reference>
<dbReference type="GO" id="GO:0033712">
    <property type="term" value="F:1,5-anhydro-D-fructose reductase (1,5-anhydro-D-mannitol-forming) activity"/>
    <property type="evidence" value="ECO:0007669"/>
    <property type="project" value="UniProtKB-EC"/>
</dbReference>
<dbReference type="RefSeq" id="WP_181366381.1">
    <property type="nucleotide sequence ID" value="NZ_OMOQ01000001.1"/>
</dbReference>
<feature type="domain" description="GFO/IDH/MocA-like oxidoreductase" evidence="3">
    <location>
        <begin position="125"/>
        <end position="248"/>
    </location>
</feature>
<keyword evidence="1 4" id="KW-0560">Oxidoreductase</keyword>
<dbReference type="Gene3D" id="3.40.50.720">
    <property type="entry name" value="NAD(P)-binding Rossmann-like Domain"/>
    <property type="match status" value="1"/>
</dbReference>
<dbReference type="PANTHER" id="PTHR43818">
    <property type="entry name" value="BCDNA.GH03377"/>
    <property type="match status" value="1"/>
</dbReference>
<evidence type="ECO:0000259" key="2">
    <source>
        <dbReference type="Pfam" id="PF01408"/>
    </source>
</evidence>
<keyword evidence="5" id="KW-1185">Reference proteome</keyword>
<dbReference type="GO" id="GO:0000166">
    <property type="term" value="F:nucleotide binding"/>
    <property type="evidence" value="ECO:0007669"/>
    <property type="project" value="InterPro"/>
</dbReference>
<dbReference type="PANTHER" id="PTHR43818:SF11">
    <property type="entry name" value="BCDNA.GH03377"/>
    <property type="match status" value="1"/>
</dbReference>
<dbReference type="SUPFAM" id="SSF51735">
    <property type="entry name" value="NAD(P)-binding Rossmann-fold domains"/>
    <property type="match status" value="1"/>
</dbReference>
<accession>A0A2R8B5V7</accession>
<dbReference type="Gene3D" id="3.30.360.10">
    <property type="entry name" value="Dihydrodipicolinate Reductase, domain 2"/>
    <property type="match status" value="1"/>
</dbReference>
<organism evidence="4 5">
    <name type="scientific">Albidovulum aquaemixtae</name>
    <dbReference type="NCBI Taxonomy" id="1542388"/>
    <lineage>
        <taxon>Bacteria</taxon>
        <taxon>Pseudomonadati</taxon>
        <taxon>Pseudomonadota</taxon>
        <taxon>Alphaproteobacteria</taxon>
        <taxon>Rhodobacterales</taxon>
        <taxon>Paracoccaceae</taxon>
        <taxon>Albidovulum</taxon>
    </lineage>
</organism>
<dbReference type="InterPro" id="IPR055170">
    <property type="entry name" value="GFO_IDH_MocA-like_dom"/>
</dbReference>
<dbReference type="EMBL" id="OMOQ01000001">
    <property type="protein sequence ID" value="SPH18031.1"/>
    <property type="molecule type" value="Genomic_DNA"/>
</dbReference>
<dbReference type="InterPro" id="IPR000683">
    <property type="entry name" value="Gfo/Idh/MocA-like_OxRdtase_N"/>
</dbReference>
<dbReference type="Pfam" id="PF01408">
    <property type="entry name" value="GFO_IDH_MocA"/>
    <property type="match status" value="1"/>
</dbReference>